<evidence type="ECO:0000313" key="4">
    <source>
        <dbReference type="EMBL" id="MBB5286893.1"/>
    </source>
</evidence>
<evidence type="ECO:0000313" key="5">
    <source>
        <dbReference type="Proteomes" id="UP000557307"/>
    </source>
</evidence>
<feature type="region of interest" description="Disordered" evidence="1">
    <location>
        <begin position="1195"/>
        <end position="1215"/>
    </location>
</feature>
<feature type="transmembrane region" description="Helical" evidence="2">
    <location>
        <begin position="329"/>
        <end position="349"/>
    </location>
</feature>
<feature type="transmembrane region" description="Helical" evidence="2">
    <location>
        <begin position="479"/>
        <end position="500"/>
    </location>
</feature>
<comment type="caution">
    <text evidence="4">The sequence shown here is derived from an EMBL/GenBank/DDBJ whole genome shotgun (WGS) entry which is preliminary data.</text>
</comment>
<evidence type="ECO:0000259" key="3">
    <source>
        <dbReference type="Pfam" id="PF01433"/>
    </source>
</evidence>
<dbReference type="Pfam" id="PF01433">
    <property type="entry name" value="Peptidase_M1"/>
    <property type="match status" value="1"/>
</dbReference>
<dbReference type="AlphaFoldDB" id="A0A840U030"/>
<feature type="transmembrane region" description="Helical" evidence="2">
    <location>
        <begin position="102"/>
        <end position="131"/>
    </location>
</feature>
<feature type="transmembrane region" description="Helical" evidence="2">
    <location>
        <begin position="252"/>
        <end position="274"/>
    </location>
</feature>
<evidence type="ECO:0000256" key="1">
    <source>
        <dbReference type="SAM" id="MobiDB-lite"/>
    </source>
</evidence>
<feature type="domain" description="Peptidase M1 membrane alanine aminopeptidase" evidence="3">
    <location>
        <begin position="880"/>
        <end position="1060"/>
    </location>
</feature>
<reference evidence="4 5" key="1">
    <citation type="submission" date="2020-08" db="EMBL/GenBank/DDBJ databases">
        <title>Genomic Encyclopedia of Type Strains, Phase IV (KMG-IV): sequencing the most valuable type-strain genomes for metagenomic binning, comparative biology and taxonomic classification.</title>
        <authorList>
            <person name="Goeker M."/>
        </authorList>
    </citation>
    <scope>NUCLEOTIDE SEQUENCE [LARGE SCALE GENOMIC DNA]</scope>
    <source>
        <strain evidence="4 5">DSM 105074</strain>
    </source>
</reference>
<feature type="transmembrane region" description="Helical" evidence="2">
    <location>
        <begin position="453"/>
        <end position="472"/>
    </location>
</feature>
<feature type="compositionally biased region" description="Basic and acidic residues" evidence="1">
    <location>
        <begin position="1196"/>
        <end position="1205"/>
    </location>
</feature>
<dbReference type="SUPFAM" id="SSF55486">
    <property type="entry name" value="Metalloproteases ('zincins'), catalytic domain"/>
    <property type="match status" value="1"/>
</dbReference>
<protein>
    <submittedName>
        <fullName evidence="4">ABC-type transport system involved in multi-copper enzyme maturation permease subunit</fullName>
    </submittedName>
</protein>
<feature type="transmembrane region" description="Helical" evidence="2">
    <location>
        <begin position="20"/>
        <end position="45"/>
    </location>
</feature>
<feature type="transmembrane region" description="Helical" evidence="2">
    <location>
        <begin position="533"/>
        <end position="551"/>
    </location>
</feature>
<dbReference type="InterPro" id="IPR027268">
    <property type="entry name" value="Peptidase_M4/M1_CTD_sf"/>
</dbReference>
<feature type="transmembrane region" description="Helical" evidence="2">
    <location>
        <begin position="183"/>
        <end position="200"/>
    </location>
</feature>
<keyword evidence="2" id="KW-1133">Transmembrane helix</keyword>
<dbReference type="GO" id="GO:0008237">
    <property type="term" value="F:metallopeptidase activity"/>
    <property type="evidence" value="ECO:0007669"/>
    <property type="project" value="InterPro"/>
</dbReference>
<accession>A0A840U030</accession>
<dbReference type="Gene3D" id="1.10.390.10">
    <property type="entry name" value="Neutral Protease Domain 2"/>
    <property type="match status" value="1"/>
</dbReference>
<organism evidence="4 5">
    <name type="scientific">Rhabdobacter roseus</name>
    <dbReference type="NCBI Taxonomy" id="1655419"/>
    <lineage>
        <taxon>Bacteria</taxon>
        <taxon>Pseudomonadati</taxon>
        <taxon>Bacteroidota</taxon>
        <taxon>Cytophagia</taxon>
        <taxon>Cytophagales</taxon>
        <taxon>Cytophagaceae</taxon>
        <taxon>Rhabdobacter</taxon>
    </lineage>
</organism>
<dbReference type="InterPro" id="IPR014782">
    <property type="entry name" value="Peptidase_M1_dom"/>
</dbReference>
<sequence>MLKEILRFELAYRKKRSATYIYFAILFLMSFFAVTSKYIVIGGVAGGQIVENSPYNLSFMTVIMTFAMTFIVSAIMGVPVLRDFDHKTDSMLFTTPVSKFAYLFGRFFGSFVVTVLVFSAVWVAFMLGFAVGKYLPWEPSWAAKEMLPFNFWHYIQPFLTLGITNLFIQAALYFAAGTLSRQTIVIYVQGIVLLVLYQIADTVLEDIDNKTLAAMLDPFGFRAFQIYTEYWSPAQKNSQLVPLEGVLLWNRLLWLGLAGLILAGTYFGFSFSVVRKGWRKAKAAVAEKVTFKPENVRIPTVRQVLNAGSYLTMLWQQAKFYFKITTRDVPFIGIVAVGLINLIVSSFYFGEMYGTGSYPITANVLGLLDEFDLFFLIIVIFYSGELIWRERSVNMNLIMDALPVPDWVNLVAKFIGLVMVYVLLLLVLIVMGMGVQAAHGYFNFEIPLYVKSLFTSTLFFLVAYTLLAFFIQVMANDKFIGYGLMFVFFIVTFTIGAMGVSHPMFMFNSGNLGDYSDMNRYGHFVARFSWLKFYWFTFVCILFSLSVVFAVRGSEAVMRTRLRLGRLRLTRPLVTFALTTIIAFTGTGFYVYYNTNQLNKYRTQEEGEQWAVDYEKTLKKFNHLPQPKIVESNLRVELYPDERDFTAEGYFWLKNKTEQPLADVHIQEDILNDVQTEYLRFGNGDAQVKQRWEKYGYTIYTLAQPLAPGDSVKMDFKVNFTTRGFTAGGGNTSIVQNGTFFNNTYFPSIGYAEAAELGDDDLRRKYKLPEKERMMEQTDPRGLSQSLFGDDADYIRFQMIIGTSPDQIAIAPGYLQKEWEEKGRKYYHYQMDIPMVNFYSIVSARYEVKRDQWKSADGQVVNLEIYYNKGHEYNLEQMMTSAKKSLGYFSANFSPYQFRQLRIMEFPRYASFAQSFANTVPFSEGIGFIQKVSNPEKDLDMPYYVTAHEIGHQWWGHQVPEASVKGNAMLSETQAQYSALMVMKHSFTPELMQKFLKYEVDKYLQGRAMERKKEQPLVLVEGQGYIHYNKGSVIMYALQDYIGEANVNTALRNFLADWQYPGPDSKPGRYPTSRDLLGYFRAETPDSLQYLIDDWFEHITLYENKTTEATYVKQSDTKYEVTLKFSSEKYRADSAGNDTPQKLAEWIDVGVYGKDKADKDSLLYLQKHKITKQENVIKVSVPKVPTKAGIDPLNKLIDRHPDDNTKTVSQAETTS</sequence>
<keyword evidence="2" id="KW-0472">Membrane</keyword>
<feature type="transmembrane region" description="Helical" evidence="2">
    <location>
        <begin position="572"/>
        <end position="593"/>
    </location>
</feature>
<evidence type="ECO:0000256" key="2">
    <source>
        <dbReference type="SAM" id="Phobius"/>
    </source>
</evidence>
<feature type="transmembrane region" description="Helical" evidence="2">
    <location>
        <begin position="151"/>
        <end position="176"/>
    </location>
</feature>
<proteinExistence type="predicted"/>
<name>A0A840U030_9BACT</name>
<dbReference type="EMBL" id="JACHGF010000012">
    <property type="protein sequence ID" value="MBB5286893.1"/>
    <property type="molecule type" value="Genomic_DNA"/>
</dbReference>
<keyword evidence="5" id="KW-1185">Reference proteome</keyword>
<feature type="transmembrane region" description="Helical" evidence="2">
    <location>
        <begin position="373"/>
        <end position="389"/>
    </location>
</feature>
<keyword evidence="2" id="KW-0812">Transmembrane</keyword>
<feature type="transmembrane region" description="Helical" evidence="2">
    <location>
        <begin position="410"/>
        <end position="433"/>
    </location>
</feature>
<feature type="compositionally biased region" description="Polar residues" evidence="1">
    <location>
        <begin position="1206"/>
        <end position="1215"/>
    </location>
</feature>
<dbReference type="RefSeq" id="WP_184178465.1">
    <property type="nucleotide sequence ID" value="NZ_JACHGF010000012.1"/>
</dbReference>
<dbReference type="GO" id="GO:0008270">
    <property type="term" value="F:zinc ion binding"/>
    <property type="evidence" value="ECO:0007669"/>
    <property type="project" value="InterPro"/>
</dbReference>
<gene>
    <name evidence="4" type="ORF">HNQ92_005055</name>
</gene>
<feature type="transmembrane region" description="Helical" evidence="2">
    <location>
        <begin position="57"/>
        <end position="81"/>
    </location>
</feature>
<dbReference type="Proteomes" id="UP000557307">
    <property type="component" value="Unassembled WGS sequence"/>
</dbReference>